<evidence type="ECO:0000313" key="2">
    <source>
        <dbReference type="EMBL" id="KKL57771.1"/>
    </source>
</evidence>
<comment type="caution">
    <text evidence="2">The sequence shown here is derived from an EMBL/GenBank/DDBJ whole genome shotgun (WGS) entry which is preliminary data.</text>
</comment>
<accession>A0A0F9DVP0</accession>
<gene>
    <name evidence="2" type="ORF">LCGC14_2232070</name>
</gene>
<dbReference type="CDD" id="cd00063">
    <property type="entry name" value="FN3"/>
    <property type="match status" value="1"/>
</dbReference>
<protein>
    <recommendedName>
        <fullName evidence="1">Fibronectin type-III domain-containing protein</fullName>
    </recommendedName>
</protein>
<dbReference type="InterPro" id="IPR013783">
    <property type="entry name" value="Ig-like_fold"/>
</dbReference>
<proteinExistence type="predicted"/>
<dbReference type="InterPro" id="IPR003961">
    <property type="entry name" value="FN3_dom"/>
</dbReference>
<dbReference type="SMART" id="SM00060">
    <property type="entry name" value="FN3"/>
    <property type="match status" value="1"/>
</dbReference>
<dbReference type="SUPFAM" id="SSF49265">
    <property type="entry name" value="Fibronectin type III"/>
    <property type="match status" value="1"/>
</dbReference>
<evidence type="ECO:0000259" key="1">
    <source>
        <dbReference type="SMART" id="SM00060"/>
    </source>
</evidence>
<dbReference type="AlphaFoldDB" id="A0A0F9DVP0"/>
<dbReference type="EMBL" id="LAZR01030051">
    <property type="protein sequence ID" value="KKL57771.1"/>
    <property type="molecule type" value="Genomic_DNA"/>
</dbReference>
<name>A0A0F9DVP0_9ZZZZ</name>
<dbReference type="Gene3D" id="2.60.40.10">
    <property type="entry name" value="Immunoglobulins"/>
    <property type="match status" value="1"/>
</dbReference>
<feature type="domain" description="Fibronectin type-III" evidence="1">
    <location>
        <begin position="145"/>
        <end position="222"/>
    </location>
</feature>
<organism evidence="2">
    <name type="scientific">marine sediment metagenome</name>
    <dbReference type="NCBI Taxonomy" id="412755"/>
    <lineage>
        <taxon>unclassified sequences</taxon>
        <taxon>metagenomes</taxon>
        <taxon>ecological metagenomes</taxon>
    </lineage>
</organism>
<sequence length="234" mass="26049">MSAKKPYRFERNIFYTDRIGSPFLGMGLICRDNHFYILDRSFTELKISDVLEFTGNTFHVRPPATKETVFPKGAEIVKRLGGEFRGSGTRITYVEPTGEQGRPPKIQNNRYVPLTDTGRRPANLVDIRKLSALVKSKGEEACLRPTDPAHNLKAVAAGSTVKLTWTPSKDPAVVGYIVRYGPKANSFANHVFAKDTSTEIEGLKPGKWHFTVAAHKDANVESWTLSNEAVAEVR</sequence>
<reference evidence="2" key="1">
    <citation type="journal article" date="2015" name="Nature">
        <title>Complex archaea that bridge the gap between prokaryotes and eukaryotes.</title>
        <authorList>
            <person name="Spang A."/>
            <person name="Saw J.H."/>
            <person name="Jorgensen S.L."/>
            <person name="Zaremba-Niedzwiedzka K."/>
            <person name="Martijn J."/>
            <person name="Lind A.E."/>
            <person name="van Eijk R."/>
            <person name="Schleper C."/>
            <person name="Guy L."/>
            <person name="Ettema T.J."/>
        </authorList>
    </citation>
    <scope>NUCLEOTIDE SEQUENCE</scope>
</reference>
<dbReference type="InterPro" id="IPR036116">
    <property type="entry name" value="FN3_sf"/>
</dbReference>